<dbReference type="PANTHER" id="PTHR12526:SF630">
    <property type="entry name" value="GLYCOSYLTRANSFERASE"/>
    <property type="match status" value="1"/>
</dbReference>
<dbReference type="SUPFAM" id="SSF53756">
    <property type="entry name" value="UDP-Glycosyltransferase/glycogen phosphorylase"/>
    <property type="match status" value="1"/>
</dbReference>
<proteinExistence type="predicted"/>
<feature type="domain" description="Glycosyl transferase family 1" evidence="1">
    <location>
        <begin position="182"/>
        <end position="338"/>
    </location>
</feature>
<dbReference type="GO" id="GO:0016757">
    <property type="term" value="F:glycosyltransferase activity"/>
    <property type="evidence" value="ECO:0007669"/>
    <property type="project" value="InterPro"/>
</dbReference>
<evidence type="ECO:0000313" key="2">
    <source>
        <dbReference type="EMBL" id="SFV63086.1"/>
    </source>
</evidence>
<dbReference type="AlphaFoldDB" id="A0A1W1CBB8"/>
<sequence>MSKNYILVGAYPNRDKQQQPGGQLTATKLLVEYATLHDIKLHIIDTSENTFPAPSLKKRVFKAIRRVIELRGVIKENRVDGVIVFSGPLFSFYEKVLMSAIAKYYGKKSILLIRSGHFIDSNQRSVVIRYLNRYLLKIPSKIVAQGTKWVEFYKDMNVDISKVELISNWIKVKENHNYIGNRDKVVFLFAGAMVEKKGVLELFDIIQTHYQELKKYTFRFAGEGALFEALKQRKEENHLDNIELLGWRYDSDMMDEYQRADVFILPSHAEGFPNAILEALNYRLPVIATDVGGISDSIINGYNGYVVDVKDNESIYKSIKQLGESFELRNKFSKNSEKILKEKHDFYQNCQALFNLF</sequence>
<name>A0A1W1CBB8_9ZZZZ</name>
<dbReference type="Gene3D" id="3.40.50.2000">
    <property type="entry name" value="Glycogen Phosphorylase B"/>
    <property type="match status" value="2"/>
</dbReference>
<dbReference type="PANTHER" id="PTHR12526">
    <property type="entry name" value="GLYCOSYLTRANSFERASE"/>
    <property type="match status" value="1"/>
</dbReference>
<gene>
    <name evidence="2" type="ORF">MNB_SV-14-666</name>
</gene>
<evidence type="ECO:0000259" key="1">
    <source>
        <dbReference type="Pfam" id="PF00534"/>
    </source>
</evidence>
<dbReference type="CDD" id="cd03801">
    <property type="entry name" value="GT4_PimA-like"/>
    <property type="match status" value="1"/>
</dbReference>
<dbReference type="Pfam" id="PF00534">
    <property type="entry name" value="Glycos_transf_1"/>
    <property type="match status" value="1"/>
</dbReference>
<accession>A0A1W1CBB8</accession>
<protein>
    <submittedName>
        <fullName evidence="2">Glycosyl transferase group 1</fullName>
    </submittedName>
</protein>
<dbReference type="EMBL" id="FPHN01000150">
    <property type="protein sequence ID" value="SFV63086.1"/>
    <property type="molecule type" value="Genomic_DNA"/>
</dbReference>
<dbReference type="InterPro" id="IPR001296">
    <property type="entry name" value="Glyco_trans_1"/>
</dbReference>
<reference evidence="2" key="1">
    <citation type="submission" date="2016-10" db="EMBL/GenBank/DDBJ databases">
        <authorList>
            <person name="de Groot N.N."/>
        </authorList>
    </citation>
    <scope>NUCLEOTIDE SEQUENCE</scope>
</reference>
<keyword evidence="2" id="KW-0808">Transferase</keyword>
<organism evidence="2">
    <name type="scientific">hydrothermal vent metagenome</name>
    <dbReference type="NCBI Taxonomy" id="652676"/>
    <lineage>
        <taxon>unclassified sequences</taxon>
        <taxon>metagenomes</taxon>
        <taxon>ecological metagenomes</taxon>
    </lineage>
</organism>